<dbReference type="EMBL" id="CAAALY010115186">
    <property type="protein sequence ID" value="VEL30754.1"/>
    <property type="molecule type" value="Genomic_DNA"/>
</dbReference>
<evidence type="ECO:0000256" key="1">
    <source>
        <dbReference type="SAM" id="MobiDB-lite"/>
    </source>
</evidence>
<sequence>MEKLDRINLLATRLALQVNLPAYLGSCRASRSQLSQLISGLRLLLSDAWEGGPEFAVLVEQMRGLLMRLPRPERQSVRRAEQSVDSAGLTGLGAKHEASGGPKQRYSKVSLSGEEEQTTNQILSAEANPMSGE</sequence>
<organism evidence="2 3">
    <name type="scientific">Protopolystoma xenopodis</name>
    <dbReference type="NCBI Taxonomy" id="117903"/>
    <lineage>
        <taxon>Eukaryota</taxon>
        <taxon>Metazoa</taxon>
        <taxon>Spiralia</taxon>
        <taxon>Lophotrochozoa</taxon>
        <taxon>Platyhelminthes</taxon>
        <taxon>Monogenea</taxon>
        <taxon>Polyopisthocotylea</taxon>
        <taxon>Polystomatidea</taxon>
        <taxon>Polystomatidae</taxon>
        <taxon>Protopolystoma</taxon>
    </lineage>
</organism>
<dbReference type="AlphaFoldDB" id="A0A448X8H8"/>
<keyword evidence="3" id="KW-1185">Reference proteome</keyword>
<evidence type="ECO:0000313" key="2">
    <source>
        <dbReference type="EMBL" id="VEL30754.1"/>
    </source>
</evidence>
<dbReference type="Proteomes" id="UP000784294">
    <property type="component" value="Unassembled WGS sequence"/>
</dbReference>
<proteinExistence type="predicted"/>
<protein>
    <submittedName>
        <fullName evidence="2">Uncharacterized protein</fullName>
    </submittedName>
</protein>
<feature type="compositionally biased region" description="Basic and acidic residues" evidence="1">
    <location>
        <begin position="71"/>
        <end position="82"/>
    </location>
</feature>
<comment type="caution">
    <text evidence="2">The sequence shown here is derived from an EMBL/GenBank/DDBJ whole genome shotgun (WGS) entry which is preliminary data.</text>
</comment>
<feature type="region of interest" description="Disordered" evidence="1">
    <location>
        <begin position="71"/>
        <end position="133"/>
    </location>
</feature>
<evidence type="ECO:0000313" key="3">
    <source>
        <dbReference type="Proteomes" id="UP000784294"/>
    </source>
</evidence>
<reference evidence="2" key="1">
    <citation type="submission" date="2018-11" db="EMBL/GenBank/DDBJ databases">
        <authorList>
            <consortium name="Pathogen Informatics"/>
        </authorList>
    </citation>
    <scope>NUCLEOTIDE SEQUENCE</scope>
</reference>
<accession>A0A448X8H8</accession>
<gene>
    <name evidence="2" type="ORF">PXEA_LOCUS24194</name>
</gene>
<name>A0A448X8H8_9PLAT</name>